<gene>
    <name evidence="3" type="ORF">FCH28_13355</name>
</gene>
<evidence type="ECO:0000313" key="3">
    <source>
        <dbReference type="EMBL" id="TJZ54168.1"/>
    </source>
</evidence>
<proteinExistence type="predicted"/>
<dbReference type="PROSITE" id="PS51903">
    <property type="entry name" value="CLP_R"/>
    <property type="match status" value="1"/>
</dbReference>
<evidence type="ECO:0000259" key="2">
    <source>
        <dbReference type="PROSITE" id="PS51903"/>
    </source>
</evidence>
<dbReference type="InterPro" id="IPR004176">
    <property type="entry name" value="Clp_R_N"/>
</dbReference>
<organism evidence="3 4">
    <name type="scientific">Streptomyces piniterrae</name>
    <dbReference type="NCBI Taxonomy" id="2571125"/>
    <lineage>
        <taxon>Bacteria</taxon>
        <taxon>Bacillati</taxon>
        <taxon>Actinomycetota</taxon>
        <taxon>Actinomycetes</taxon>
        <taxon>Kitasatosporales</taxon>
        <taxon>Streptomycetaceae</taxon>
        <taxon>Streptomyces</taxon>
    </lineage>
</organism>
<feature type="domain" description="Clp R" evidence="2">
    <location>
        <begin position="2"/>
        <end position="151"/>
    </location>
</feature>
<reference evidence="3 4" key="1">
    <citation type="submission" date="2019-04" db="EMBL/GenBank/DDBJ databases">
        <title>Streptomyces piniterrae sp. nov., a heliquinomycin-producing actinomycete isolated from rhizosphere soil of Pinus yunnanensis.</title>
        <authorList>
            <person name="Zhuang X."/>
            <person name="Zhao J."/>
        </authorList>
    </citation>
    <scope>NUCLEOTIDE SEQUENCE [LARGE SCALE GENOMIC DNA]</scope>
    <source>
        <strain evidence="4">jys28</strain>
    </source>
</reference>
<dbReference type="SUPFAM" id="SSF81923">
    <property type="entry name" value="Double Clp-N motif"/>
    <property type="match status" value="1"/>
</dbReference>
<dbReference type="AlphaFoldDB" id="A0A4V6WHP1"/>
<evidence type="ECO:0000313" key="4">
    <source>
        <dbReference type="Proteomes" id="UP000308697"/>
    </source>
</evidence>
<dbReference type="OrthoDB" id="3628183at2"/>
<name>A0A4V6WHP1_9ACTN</name>
<protein>
    <recommendedName>
        <fullName evidence="2">Clp R domain-containing protein</fullName>
    </recommendedName>
</protein>
<sequence>MFEQFTSDARAVVASANEEARLRGDRRISTEHLLLGVLRVQDSGAARALGVDLAAARAALDALDRMALAVVGIDVEGVEQAPIPASRKRTPYTSGARSILKRSVAEARKAGSRHIGSGHVLLAILTCKRPDPAAELMDHLHIDPTAVRDRM</sequence>
<evidence type="ECO:0000256" key="1">
    <source>
        <dbReference type="PROSITE-ProRule" id="PRU01251"/>
    </source>
</evidence>
<dbReference type="InterPro" id="IPR036628">
    <property type="entry name" value="Clp_N_dom_sf"/>
</dbReference>
<accession>A0A4V6WHP1</accession>
<dbReference type="Gene3D" id="1.10.1780.10">
    <property type="entry name" value="Clp, N-terminal domain"/>
    <property type="match status" value="1"/>
</dbReference>
<keyword evidence="1" id="KW-0677">Repeat</keyword>
<dbReference type="Pfam" id="PF02861">
    <property type="entry name" value="Clp_N"/>
    <property type="match status" value="1"/>
</dbReference>
<dbReference type="EMBL" id="SUMB01000004">
    <property type="protein sequence ID" value="TJZ54168.1"/>
    <property type="molecule type" value="Genomic_DNA"/>
</dbReference>
<dbReference type="RefSeq" id="WP_136740095.1">
    <property type="nucleotide sequence ID" value="NZ_SUMB01000004.1"/>
</dbReference>
<comment type="caution">
    <text evidence="3">The sequence shown here is derived from an EMBL/GenBank/DDBJ whole genome shotgun (WGS) entry which is preliminary data.</text>
</comment>
<keyword evidence="4" id="KW-1185">Reference proteome</keyword>
<dbReference type="Proteomes" id="UP000308697">
    <property type="component" value="Unassembled WGS sequence"/>
</dbReference>